<dbReference type="EMBL" id="JPXF01000003">
    <property type="protein sequence ID" value="KGJ81791.1"/>
    <property type="molecule type" value="Genomic_DNA"/>
</dbReference>
<dbReference type="AlphaFoldDB" id="A0A099JUD2"/>
<dbReference type="STRING" id="1001240.GY21_01600"/>
<dbReference type="InterPro" id="IPR001296">
    <property type="entry name" value="Glyco_trans_1"/>
</dbReference>
<proteinExistence type="predicted"/>
<evidence type="ECO:0000313" key="4">
    <source>
        <dbReference type="Proteomes" id="UP000029864"/>
    </source>
</evidence>
<evidence type="ECO:0000259" key="2">
    <source>
        <dbReference type="Pfam" id="PF00534"/>
    </source>
</evidence>
<protein>
    <recommendedName>
        <fullName evidence="2">Glycosyl transferase family 1 domain-containing protein</fullName>
    </recommendedName>
</protein>
<sequence>MCLLEAMSAKLPIVAGVRSGGVPWTLFEGEAGILVDVSAVDALSKGILQTLTRPEDAAARADRAVTLMGARYSPEIIAQQYLGEYARITQTAAADSRPSQSTVAG</sequence>
<dbReference type="SUPFAM" id="SSF53756">
    <property type="entry name" value="UDP-Glycosyltransferase/glycogen phosphorylase"/>
    <property type="match status" value="1"/>
</dbReference>
<dbReference type="eggNOG" id="COG0438">
    <property type="taxonomic scope" value="Bacteria"/>
</dbReference>
<feature type="domain" description="Glycosyl transferase family 1" evidence="2">
    <location>
        <begin position="2"/>
        <end position="60"/>
    </location>
</feature>
<name>A0A099JUD2_9MICO</name>
<organism evidence="3 4">
    <name type="scientific">Cryobacterium roopkundense</name>
    <dbReference type="NCBI Taxonomy" id="1001240"/>
    <lineage>
        <taxon>Bacteria</taxon>
        <taxon>Bacillati</taxon>
        <taxon>Actinomycetota</taxon>
        <taxon>Actinomycetes</taxon>
        <taxon>Micrococcales</taxon>
        <taxon>Microbacteriaceae</taxon>
        <taxon>Cryobacterium</taxon>
    </lineage>
</organism>
<keyword evidence="1" id="KW-0808">Transferase</keyword>
<gene>
    <name evidence="3" type="ORF">GY21_01600</name>
</gene>
<comment type="caution">
    <text evidence="3">The sequence shown here is derived from an EMBL/GenBank/DDBJ whole genome shotgun (WGS) entry which is preliminary data.</text>
</comment>
<dbReference type="Pfam" id="PF00534">
    <property type="entry name" value="Glycos_transf_1"/>
    <property type="match status" value="1"/>
</dbReference>
<evidence type="ECO:0000313" key="3">
    <source>
        <dbReference type="EMBL" id="KGJ81791.1"/>
    </source>
</evidence>
<dbReference type="Gene3D" id="3.40.50.2000">
    <property type="entry name" value="Glycogen Phosphorylase B"/>
    <property type="match status" value="2"/>
</dbReference>
<evidence type="ECO:0000256" key="1">
    <source>
        <dbReference type="ARBA" id="ARBA00022679"/>
    </source>
</evidence>
<accession>A0A099JUD2</accession>
<dbReference type="Proteomes" id="UP000029864">
    <property type="component" value="Unassembled WGS sequence"/>
</dbReference>
<reference evidence="3 4" key="1">
    <citation type="submission" date="2014-08" db="EMBL/GenBank/DDBJ databases">
        <authorList>
            <person name="Sisinthy S."/>
        </authorList>
    </citation>
    <scope>NUCLEOTIDE SEQUENCE [LARGE SCALE GENOMIC DNA]</scope>
    <source>
        <strain evidence="3 4">RuG17</strain>
    </source>
</reference>
<dbReference type="GO" id="GO:0016757">
    <property type="term" value="F:glycosyltransferase activity"/>
    <property type="evidence" value="ECO:0007669"/>
    <property type="project" value="InterPro"/>
</dbReference>
<keyword evidence="4" id="KW-1185">Reference proteome</keyword>